<dbReference type="Gene3D" id="3.40.50.720">
    <property type="entry name" value="NAD(P)-binding Rossmann-like Domain"/>
    <property type="match status" value="1"/>
</dbReference>
<evidence type="ECO:0000256" key="2">
    <source>
        <dbReference type="ARBA" id="ARBA00023002"/>
    </source>
</evidence>
<name>A0A560ETX0_9PROT</name>
<comment type="caution">
    <text evidence="3">The sequence shown here is derived from an EMBL/GenBank/DDBJ whole genome shotgun (WGS) entry which is preliminary data.</text>
</comment>
<gene>
    <name evidence="3" type="ORF">FBZ89_12320</name>
</gene>
<comment type="similarity">
    <text evidence="1">Belongs to the short-chain dehydrogenases/reductases (SDR) family.</text>
</comment>
<dbReference type="PANTHER" id="PTHR24321:SF14">
    <property type="entry name" value="SHORT-CHAIN TYPE DEHYDROGENASE_REDUCTASE BLR2146-RELATED"/>
    <property type="match status" value="1"/>
</dbReference>
<dbReference type="PRINTS" id="PR00081">
    <property type="entry name" value="GDHRDH"/>
</dbReference>
<dbReference type="InterPro" id="IPR036291">
    <property type="entry name" value="NAD(P)-bd_dom_sf"/>
</dbReference>
<dbReference type="Proteomes" id="UP000319859">
    <property type="component" value="Unassembled WGS sequence"/>
</dbReference>
<dbReference type="PANTHER" id="PTHR24321">
    <property type="entry name" value="DEHYDROGENASES, SHORT CHAIN"/>
    <property type="match status" value="1"/>
</dbReference>
<protein>
    <submittedName>
        <fullName evidence="3">Enoyl-ACP reductase-like protein</fullName>
    </submittedName>
</protein>
<dbReference type="AlphaFoldDB" id="A0A560ETX0"/>
<organism evidence="3 4">
    <name type="scientific">Nitrospirillum amazonense</name>
    <dbReference type="NCBI Taxonomy" id="28077"/>
    <lineage>
        <taxon>Bacteria</taxon>
        <taxon>Pseudomonadati</taxon>
        <taxon>Pseudomonadota</taxon>
        <taxon>Alphaproteobacteria</taxon>
        <taxon>Rhodospirillales</taxon>
        <taxon>Azospirillaceae</taxon>
        <taxon>Nitrospirillum</taxon>
    </lineage>
</organism>
<dbReference type="SUPFAM" id="SSF51735">
    <property type="entry name" value="NAD(P)-binding Rossmann-fold domains"/>
    <property type="match status" value="1"/>
</dbReference>
<reference evidence="3 4" key="1">
    <citation type="submission" date="2019-06" db="EMBL/GenBank/DDBJ databases">
        <title>Genomic Encyclopedia of Type Strains, Phase IV (KMG-V): Genome sequencing to study the core and pangenomes of soil and plant-associated prokaryotes.</title>
        <authorList>
            <person name="Whitman W."/>
        </authorList>
    </citation>
    <scope>NUCLEOTIDE SEQUENCE [LARGE SCALE GENOMIC DNA]</scope>
    <source>
        <strain evidence="3 4">BR 11880</strain>
    </source>
</reference>
<evidence type="ECO:0000313" key="3">
    <source>
        <dbReference type="EMBL" id="TWB12809.1"/>
    </source>
</evidence>
<dbReference type="EMBL" id="VITN01000023">
    <property type="protein sequence ID" value="TWB12809.1"/>
    <property type="molecule type" value="Genomic_DNA"/>
</dbReference>
<accession>A0A560ETX0</accession>
<dbReference type="InterPro" id="IPR002347">
    <property type="entry name" value="SDR_fam"/>
</dbReference>
<dbReference type="GO" id="GO:0016491">
    <property type="term" value="F:oxidoreductase activity"/>
    <property type="evidence" value="ECO:0007669"/>
    <property type="project" value="UniProtKB-KW"/>
</dbReference>
<proteinExistence type="inferred from homology"/>
<sequence length="106" mass="10789">MVAQSAGGTLAAYAATKGAVDSLTRQFAASLGPRHIRVNAVAPGVVDTALSSFTRTEAGRAHALGIQALKRLAQPDDIGGVVAFLASPNGRWINGQIVHVDGGSKL</sequence>
<dbReference type="CDD" id="cd05233">
    <property type="entry name" value="SDR_c"/>
    <property type="match status" value="1"/>
</dbReference>
<dbReference type="Pfam" id="PF13561">
    <property type="entry name" value="adh_short_C2"/>
    <property type="match status" value="1"/>
</dbReference>
<keyword evidence="2" id="KW-0560">Oxidoreductase</keyword>
<evidence type="ECO:0000256" key="1">
    <source>
        <dbReference type="ARBA" id="ARBA00006484"/>
    </source>
</evidence>
<evidence type="ECO:0000313" key="4">
    <source>
        <dbReference type="Proteomes" id="UP000319859"/>
    </source>
</evidence>